<accession>A0A9N9GFJ5</accession>
<dbReference type="Proteomes" id="UP000789759">
    <property type="component" value="Unassembled WGS sequence"/>
</dbReference>
<name>A0A9N9GFJ5_9GLOM</name>
<dbReference type="AlphaFoldDB" id="A0A9N9GFJ5"/>
<keyword evidence="2" id="KW-1185">Reference proteome</keyword>
<proteinExistence type="predicted"/>
<evidence type="ECO:0000313" key="1">
    <source>
        <dbReference type="EMBL" id="CAG8606818.1"/>
    </source>
</evidence>
<comment type="caution">
    <text evidence="1">The sequence shown here is derived from an EMBL/GenBank/DDBJ whole genome shotgun (WGS) entry which is preliminary data.</text>
</comment>
<dbReference type="EMBL" id="CAJVQA010004806">
    <property type="protein sequence ID" value="CAG8606818.1"/>
    <property type="molecule type" value="Genomic_DNA"/>
</dbReference>
<sequence>MQRITYINKHMTHIIGSNGNNSYQYNDVPQNLGTLNLSIEFMTIHRLHRR</sequence>
<gene>
    <name evidence="1" type="ORF">CPELLU_LOCUS7257</name>
</gene>
<evidence type="ECO:0000313" key="2">
    <source>
        <dbReference type="Proteomes" id="UP000789759"/>
    </source>
</evidence>
<protein>
    <submittedName>
        <fullName evidence="1">8626_t:CDS:1</fullName>
    </submittedName>
</protein>
<reference evidence="1" key="1">
    <citation type="submission" date="2021-06" db="EMBL/GenBank/DDBJ databases">
        <authorList>
            <person name="Kallberg Y."/>
            <person name="Tangrot J."/>
            <person name="Rosling A."/>
        </authorList>
    </citation>
    <scope>NUCLEOTIDE SEQUENCE</scope>
    <source>
        <strain evidence="1">FL966</strain>
    </source>
</reference>
<organism evidence="1 2">
    <name type="scientific">Cetraspora pellucida</name>
    <dbReference type="NCBI Taxonomy" id="1433469"/>
    <lineage>
        <taxon>Eukaryota</taxon>
        <taxon>Fungi</taxon>
        <taxon>Fungi incertae sedis</taxon>
        <taxon>Mucoromycota</taxon>
        <taxon>Glomeromycotina</taxon>
        <taxon>Glomeromycetes</taxon>
        <taxon>Diversisporales</taxon>
        <taxon>Gigasporaceae</taxon>
        <taxon>Cetraspora</taxon>
    </lineage>
</organism>